<protein>
    <submittedName>
        <fullName evidence="1">Portal protein, phage associated</fullName>
    </submittedName>
</protein>
<dbReference type="AlphaFoldDB" id="A0A139R3P7"/>
<dbReference type="Pfam" id="PF05133">
    <property type="entry name" value="SPP1_portal"/>
    <property type="match status" value="1"/>
</dbReference>
<evidence type="ECO:0000313" key="2">
    <source>
        <dbReference type="Proteomes" id="UP000071927"/>
    </source>
</evidence>
<proteinExistence type="predicted"/>
<reference evidence="1 2" key="1">
    <citation type="submission" date="2016-01" db="EMBL/GenBank/DDBJ databases">
        <title>Highly variable Streptococcus oralis are common among viridans streptococci isolated from primates.</title>
        <authorList>
            <person name="Denapaite D."/>
            <person name="Rieger M."/>
            <person name="Koendgen S."/>
            <person name="Brueckner R."/>
            <person name="Ochigava I."/>
            <person name="Kappeler P."/>
            <person name="Maetz-Rensing K."/>
            <person name="Leendertz F."/>
            <person name="Hakenbeck R."/>
        </authorList>
    </citation>
    <scope>NUCLEOTIDE SEQUENCE [LARGE SCALE GENOMIC DNA]</scope>
    <source>
        <strain evidence="1 2">DD03</strain>
    </source>
</reference>
<gene>
    <name evidence="1" type="ORF">SGADD03_00817</name>
</gene>
<organism evidence="1 2">
    <name type="scientific">Streptococcus gallolyticus</name>
    <dbReference type="NCBI Taxonomy" id="315405"/>
    <lineage>
        <taxon>Bacteria</taxon>
        <taxon>Bacillati</taxon>
        <taxon>Bacillota</taxon>
        <taxon>Bacilli</taxon>
        <taxon>Lactobacillales</taxon>
        <taxon>Streptococcaceae</taxon>
        <taxon>Streptococcus</taxon>
    </lineage>
</organism>
<comment type="caution">
    <text evidence="1">The sequence shown here is derived from an EMBL/GenBank/DDBJ whole genome shotgun (WGS) entry which is preliminary data.</text>
</comment>
<dbReference type="Proteomes" id="UP000071927">
    <property type="component" value="Unassembled WGS sequence"/>
</dbReference>
<accession>A0A139R3P7</accession>
<sequence>MSQVNLNKRKLFTTSVEEVTEDLVSEAVALHQSQLLRGYIENENMYMSQHKILRQKRKEPWKPDNRLVINYAKYIVDTFSGYQIGVPIKVTHDNEEVTEFINDFRKLNDMEDTEFELAKMSDIFGHAFLYVYQDESGNTRATYNSPINMFIVHDNTIEEKPLFAVRYAFNKGEVTGYGQVITDKEVIDISVEKGGSVSFGERDSHIYGKLPVIELIENEERQGVFDSVKTLINALNKAASEKANDVDYFADAYLKIVGVELKDGMAEQIKESRIFNLWKNNSSDGTTPDVAFLEKPSSDTTQENLIALLKESIFAVSMVANLSEEDFGNASGTALAFKLQAMDNLAKMKDRKMQSALNRLYEIVFNVPMATVSSDGWTGIKYQFTRNVPRNILEEAQIVAQLSGQVSDATKLSVLSIVDNPQDELKKMEKEEESSSLLSKKIALNERMTDKDLKSDSQEVIANGE</sequence>
<dbReference type="PATRIC" id="fig|315405.12.peg.972"/>
<name>A0A139R3P7_9STRE</name>
<dbReference type="InterPro" id="IPR006428">
    <property type="entry name" value="Portal_SPP1-type"/>
</dbReference>
<dbReference type="EMBL" id="LQXV01000149">
    <property type="protein sequence ID" value="KXU09412.1"/>
    <property type="molecule type" value="Genomic_DNA"/>
</dbReference>
<evidence type="ECO:0000313" key="1">
    <source>
        <dbReference type="EMBL" id="KXU09412.1"/>
    </source>
</evidence>
<dbReference type="InterPro" id="IPR021145">
    <property type="entry name" value="Portal_protein_SPP1_Gp6-like"/>
</dbReference>
<dbReference type="NCBIfam" id="TIGR01538">
    <property type="entry name" value="portal_SPP1"/>
    <property type="match status" value="1"/>
</dbReference>
<dbReference type="RefSeq" id="WP_061459887.1">
    <property type="nucleotide sequence ID" value="NZ_KQ970571.1"/>
</dbReference>